<keyword evidence="1" id="KW-0464">Manganese</keyword>
<dbReference type="Gene3D" id="3.30.70.360">
    <property type="match status" value="1"/>
</dbReference>
<feature type="binding site" evidence="1">
    <location>
        <position position="144"/>
    </location>
    <ligand>
        <name>Mn(2+)</name>
        <dbReference type="ChEBI" id="CHEBI:29035"/>
        <label>2</label>
    </ligand>
</feature>
<dbReference type="InterPro" id="IPR036264">
    <property type="entry name" value="Bact_exopeptidase_dim_dom"/>
</dbReference>
<evidence type="ECO:0000313" key="3">
    <source>
        <dbReference type="EMBL" id="QII81371.1"/>
    </source>
</evidence>
<dbReference type="Pfam" id="PF07687">
    <property type="entry name" value="M20_dimer"/>
    <property type="match status" value="1"/>
</dbReference>
<feature type="binding site" evidence="1">
    <location>
        <position position="110"/>
    </location>
    <ligand>
        <name>Mn(2+)</name>
        <dbReference type="ChEBI" id="CHEBI:29035"/>
        <label>2</label>
    </ligand>
</feature>
<organism evidence="3 4">
    <name type="scientific">Jeotgalibaca arthritidis</name>
    <dbReference type="NCBI Taxonomy" id="1868794"/>
    <lineage>
        <taxon>Bacteria</taxon>
        <taxon>Bacillati</taxon>
        <taxon>Bacillota</taxon>
        <taxon>Bacilli</taxon>
        <taxon>Lactobacillales</taxon>
        <taxon>Carnobacteriaceae</taxon>
        <taxon>Jeotgalibaca</taxon>
    </lineage>
</organism>
<dbReference type="EMBL" id="CP049740">
    <property type="protein sequence ID" value="QII81371.1"/>
    <property type="molecule type" value="Genomic_DNA"/>
</dbReference>
<dbReference type="InterPro" id="IPR011650">
    <property type="entry name" value="Peptidase_M20_dimer"/>
</dbReference>
<dbReference type="InterPro" id="IPR017439">
    <property type="entry name" value="Amidohydrolase"/>
</dbReference>
<dbReference type="Gene3D" id="3.40.630.10">
    <property type="entry name" value="Zn peptidases"/>
    <property type="match status" value="1"/>
</dbReference>
<dbReference type="SUPFAM" id="SSF53187">
    <property type="entry name" value="Zn-dependent exopeptidases"/>
    <property type="match status" value="1"/>
</dbReference>
<protein>
    <submittedName>
        <fullName evidence="3">Amidohydrolase</fullName>
    </submittedName>
</protein>
<feature type="binding site" evidence="1">
    <location>
        <position position="108"/>
    </location>
    <ligand>
        <name>Mn(2+)</name>
        <dbReference type="ChEBI" id="CHEBI:29035"/>
        <label>2</label>
    </ligand>
</feature>
<evidence type="ECO:0000256" key="1">
    <source>
        <dbReference type="PIRSR" id="PIRSR005962-1"/>
    </source>
</evidence>
<dbReference type="RefSeq" id="WP_166160941.1">
    <property type="nucleotide sequence ID" value="NZ_CP049740.1"/>
</dbReference>
<gene>
    <name evidence="3" type="ORF">G7057_02030</name>
</gene>
<dbReference type="Proteomes" id="UP000501451">
    <property type="component" value="Chromosome"/>
</dbReference>
<dbReference type="AlphaFoldDB" id="A0A6G7K829"/>
<dbReference type="PIRSF" id="PIRSF005962">
    <property type="entry name" value="Pept_M20D_amidohydro"/>
    <property type="match status" value="1"/>
</dbReference>
<dbReference type="KEGG" id="jar:G7057_02030"/>
<feature type="binding site" evidence="1">
    <location>
        <position position="369"/>
    </location>
    <ligand>
        <name>Mn(2+)</name>
        <dbReference type="ChEBI" id="CHEBI:29035"/>
        <label>2</label>
    </ligand>
</feature>
<dbReference type="PANTHER" id="PTHR11014">
    <property type="entry name" value="PEPTIDASE M20 FAMILY MEMBER"/>
    <property type="match status" value="1"/>
</dbReference>
<dbReference type="FunFam" id="3.30.70.360:FF:000020">
    <property type="entry name" value="Peptidase, M20/M25/M40 family"/>
    <property type="match status" value="1"/>
</dbReference>
<dbReference type="InterPro" id="IPR002933">
    <property type="entry name" value="Peptidase_M20"/>
</dbReference>
<dbReference type="PANTHER" id="PTHR11014:SF63">
    <property type="entry name" value="METALLOPEPTIDASE, PUTATIVE (AFU_ORTHOLOGUE AFUA_6G09600)-RELATED"/>
    <property type="match status" value="1"/>
</dbReference>
<keyword evidence="1" id="KW-0479">Metal-binding</keyword>
<dbReference type="NCBIfam" id="TIGR01891">
    <property type="entry name" value="amidohydrolases"/>
    <property type="match status" value="1"/>
</dbReference>
<dbReference type="Pfam" id="PF01546">
    <property type="entry name" value="Peptidase_M20"/>
    <property type="match status" value="1"/>
</dbReference>
<feature type="binding site" evidence="1">
    <location>
        <position position="169"/>
    </location>
    <ligand>
        <name>Mn(2+)</name>
        <dbReference type="ChEBI" id="CHEBI:29035"/>
        <label>2</label>
    </ligand>
</feature>
<evidence type="ECO:0000259" key="2">
    <source>
        <dbReference type="Pfam" id="PF07687"/>
    </source>
</evidence>
<sequence>MMSLLDELTKKIDTKKTRMIDIRRYLHENPELSFEEEKTANYIRDFYKDVAVDSVETDVGGGHGVVVTIKGSHPGQTIALRADFDALPIEEETGLPYASKNKGVMHACGHDGHTAYMMILAESLAELKSQLKGTIKIIHQPAEEVPPGGALGIIKAGVLDDIDAIFGIHVMSPMETGTVYYRSGNTQTGRSYFKLKVQGKGGHGSSPHMANDAIVAASAFVMNCQTVVSRRIDPFDTAVVTIGSFDGKGTFNIIKDSVVLEGDVRSMSDEAREMVESQIRQMAEGLATTYGVSIELEYANDYPVLYNDPAITDRVQAALEGARIPEIKAVVETAPQPPSEDFAYYLKEKPGCFFYVGARPAEGPWYPHHHPKFDINEDSLIISAKAMAAVVADFCG</sequence>
<comment type="cofactor">
    <cofactor evidence="1">
        <name>Mn(2+)</name>
        <dbReference type="ChEBI" id="CHEBI:29035"/>
    </cofactor>
    <text evidence="1">The Mn(2+) ion enhances activity.</text>
</comment>
<keyword evidence="3" id="KW-0378">Hydrolase</keyword>
<evidence type="ECO:0000313" key="4">
    <source>
        <dbReference type="Proteomes" id="UP000501451"/>
    </source>
</evidence>
<feature type="domain" description="Peptidase M20 dimerisation" evidence="2">
    <location>
        <begin position="187"/>
        <end position="284"/>
    </location>
</feature>
<dbReference type="SUPFAM" id="SSF55031">
    <property type="entry name" value="Bacterial exopeptidase dimerisation domain"/>
    <property type="match status" value="1"/>
</dbReference>
<accession>A0A6G7K829</accession>
<reference evidence="3 4" key="1">
    <citation type="journal article" date="2017" name="Int. J. Syst. Evol. Microbiol.">
        <title>Jeotgalibaca porci sp. nov. and Jeotgalibaca arthritidis sp. nov., isolated from pigs, and emended description of the genus Jeotgalibaca.</title>
        <authorList>
            <person name="Zamora L."/>
            <person name="Perez-Sancho M."/>
            <person name="Dominguez L."/>
            <person name="Fernandez-Garayzabal J.F."/>
            <person name="Vela A.I."/>
        </authorList>
    </citation>
    <scope>NUCLEOTIDE SEQUENCE [LARGE SCALE GENOMIC DNA]</scope>
    <source>
        <strain evidence="3 4">CECT 9157</strain>
    </source>
</reference>
<dbReference type="GO" id="GO:0016787">
    <property type="term" value="F:hydrolase activity"/>
    <property type="evidence" value="ECO:0007669"/>
    <property type="project" value="UniProtKB-KW"/>
</dbReference>
<name>A0A6G7K829_9LACT</name>
<proteinExistence type="predicted"/>
<keyword evidence="4" id="KW-1185">Reference proteome</keyword>
<dbReference type="GO" id="GO:0046872">
    <property type="term" value="F:metal ion binding"/>
    <property type="evidence" value="ECO:0007669"/>
    <property type="project" value="UniProtKB-KW"/>
</dbReference>